<dbReference type="Pfam" id="PF13738">
    <property type="entry name" value="Pyr_redox_3"/>
    <property type="match status" value="1"/>
</dbReference>
<proteinExistence type="predicted"/>
<dbReference type="EMBL" id="JACSQL010000020">
    <property type="protein sequence ID" value="MBD7971071.1"/>
    <property type="molecule type" value="Genomic_DNA"/>
</dbReference>
<evidence type="ECO:0000313" key="3">
    <source>
        <dbReference type="Proteomes" id="UP000608071"/>
    </source>
</evidence>
<dbReference type="PANTHER" id="PTHR43539">
    <property type="entry name" value="FLAVIN-BINDING MONOOXYGENASE-LIKE PROTEIN (AFU_ORTHOLOGUE AFUA_4G09220)"/>
    <property type="match status" value="1"/>
</dbReference>
<dbReference type="PRINTS" id="PR00368">
    <property type="entry name" value="FADPNR"/>
</dbReference>
<dbReference type="InterPro" id="IPR050982">
    <property type="entry name" value="Auxin_biosynth/cation_transpt"/>
</dbReference>
<name>A0ABR8T5M8_9BACL</name>
<dbReference type="PANTHER" id="PTHR43539:SF78">
    <property type="entry name" value="FLAVIN-CONTAINING MONOOXYGENASE"/>
    <property type="match status" value="1"/>
</dbReference>
<reference evidence="2 3" key="1">
    <citation type="submission" date="2020-08" db="EMBL/GenBank/DDBJ databases">
        <title>A Genomic Blueprint of the Chicken Gut Microbiome.</title>
        <authorList>
            <person name="Gilroy R."/>
            <person name="Ravi A."/>
            <person name="Getino M."/>
            <person name="Pursley I."/>
            <person name="Horton D.L."/>
            <person name="Alikhan N.-F."/>
            <person name="Baker D."/>
            <person name="Gharbi K."/>
            <person name="Hall N."/>
            <person name="Watson M."/>
            <person name="Adriaenssens E.M."/>
            <person name="Foster-Nyarko E."/>
            <person name="Jarju S."/>
            <person name="Secka A."/>
            <person name="Antonio M."/>
            <person name="Oren A."/>
            <person name="Chaudhuri R."/>
            <person name="La Ragione R.M."/>
            <person name="Hildebrand F."/>
            <person name="Pallen M.J."/>
        </authorList>
    </citation>
    <scope>NUCLEOTIDE SEQUENCE [LARGE SCALE GENOMIC DNA]</scope>
    <source>
        <strain evidence="2 3">Sa2BVA9</strain>
    </source>
</reference>
<dbReference type="PRINTS" id="PR00469">
    <property type="entry name" value="PNDRDTASEII"/>
</dbReference>
<keyword evidence="1" id="KW-0560">Oxidoreductase</keyword>
<protein>
    <submittedName>
        <fullName evidence="2">NAD(P)-binding domain-containing protein</fullName>
    </submittedName>
</protein>
<comment type="caution">
    <text evidence="2">The sequence shown here is derived from an EMBL/GenBank/DDBJ whole genome shotgun (WGS) entry which is preliminary data.</text>
</comment>
<dbReference type="InterPro" id="IPR036188">
    <property type="entry name" value="FAD/NAD-bd_sf"/>
</dbReference>
<gene>
    <name evidence="2" type="ORF">H9647_23665</name>
</gene>
<sequence>MYDVLVIGAGQAGLATGYYLKQAGLRFLIVEAANSIGDSWRHRYDSLHLFTPRIYDELPGMEMEGERNGLPSKDEIADYLESYANNIDLPIKLKCPAKRLWKEGEIFKIETSEGTIEAHNIIVSTGPFQVPNIPKFSKLISRNVTQLHSSEYLNPSQLREGNTLVVGGGNSGTQIATEIAQDQKETRPVYISVARNISFKPLYILNQSIFWYFETLGFLRASTQGPFGRWLKKQPEQVYGYELKKLAKKGKVKIYPRALNAKRDIIIFEDGTDIEVKNIIWATGFKRNDEWIDIQGAFDSHGQIKHYSGMSPIRGLYYVGLPWQSSRGSALLGWVKYDAQKIVSHINVIK</sequence>
<evidence type="ECO:0000313" key="2">
    <source>
        <dbReference type="EMBL" id="MBD7971071.1"/>
    </source>
</evidence>
<evidence type="ECO:0000256" key="1">
    <source>
        <dbReference type="ARBA" id="ARBA00023002"/>
    </source>
</evidence>
<dbReference type="RefSeq" id="WP_160037145.1">
    <property type="nucleotide sequence ID" value="NZ_JACSQL010000020.1"/>
</dbReference>
<organism evidence="2 3">
    <name type="scientific">Paenibacillus gallinarum</name>
    <dbReference type="NCBI Taxonomy" id="2762232"/>
    <lineage>
        <taxon>Bacteria</taxon>
        <taxon>Bacillati</taxon>
        <taxon>Bacillota</taxon>
        <taxon>Bacilli</taxon>
        <taxon>Bacillales</taxon>
        <taxon>Paenibacillaceae</taxon>
        <taxon>Paenibacillus</taxon>
    </lineage>
</organism>
<accession>A0ABR8T5M8</accession>
<dbReference type="Gene3D" id="3.50.50.60">
    <property type="entry name" value="FAD/NAD(P)-binding domain"/>
    <property type="match status" value="1"/>
</dbReference>
<keyword evidence="3" id="KW-1185">Reference proteome</keyword>
<dbReference type="Proteomes" id="UP000608071">
    <property type="component" value="Unassembled WGS sequence"/>
</dbReference>
<dbReference type="SUPFAM" id="SSF51905">
    <property type="entry name" value="FAD/NAD(P)-binding domain"/>
    <property type="match status" value="2"/>
</dbReference>